<accession>A0AA36NPZ0</accession>
<dbReference type="AlphaFoldDB" id="A0AA36NPZ0"/>
<gene>
    <name evidence="1" type="ordered locus">GALLO_0290</name>
</gene>
<name>A0AA36NPZ0_STRG3</name>
<evidence type="ECO:0000313" key="2">
    <source>
        <dbReference type="Proteomes" id="UP000001517"/>
    </source>
</evidence>
<dbReference type="EMBL" id="FN597254">
    <property type="protein sequence ID" value="CBI12782.1"/>
    <property type="molecule type" value="Genomic_DNA"/>
</dbReference>
<sequence length="247" mass="28989">MYDYFDFYGLWIEQLTILQKEGLSQWIENDDFFLFDFLYDLDGISFDCGNHYNCSLKFELNDKCYRNSQCHGIVLPLPTQPQLMNTAYSSVDDIVRDLKAAYGQYLPKDFDYKANICHAQASMWEFGPDNDFKKNDEPIKQELPMFVIDGYHAISSKIGLMIEYPEKILKDIFDLTEEDLSKSTRLSPLYEVSDSSKEKIYQYFLVDNMGLPLSNDSIYWIKLSDKDDHLLKKVLIDLTSWISFKYS</sequence>
<dbReference type="KEGG" id="sga:GALLO_0290"/>
<reference evidence="1 2" key="1">
    <citation type="journal article" date="2010" name="J. Bacteriol.">
        <title>Genome sequence of Streptococcus gallolyticus: insights into its adaptation to the bovine rumen and its ability to cause endocarditis.</title>
        <authorList>
            <person name="Rusniok C."/>
            <person name="Couve E."/>
            <person name="Da Cunha V."/>
            <person name="El Gana R."/>
            <person name="Zidane N."/>
            <person name="Bouchier C."/>
            <person name="Poyart C."/>
            <person name="Leclercq R."/>
            <person name="Trieu-Cuot P."/>
            <person name="Glaser P."/>
        </authorList>
    </citation>
    <scope>NUCLEOTIDE SEQUENCE [LARGE SCALE GENOMIC DNA]</scope>
    <source>
        <strain evidence="1 2">UCN34</strain>
    </source>
</reference>
<dbReference type="Proteomes" id="UP000001517">
    <property type="component" value="Chromosome"/>
</dbReference>
<dbReference type="RefSeq" id="WP_012961405.1">
    <property type="nucleotide sequence ID" value="NC_013798.1"/>
</dbReference>
<proteinExistence type="predicted"/>
<protein>
    <submittedName>
        <fullName evidence="1">Uncharacterized protein</fullName>
    </submittedName>
</protein>
<organism evidence="1 2">
    <name type="scientific">Streptococcus gallolyticus (strain UCN34)</name>
    <dbReference type="NCBI Taxonomy" id="637909"/>
    <lineage>
        <taxon>Bacteria</taxon>
        <taxon>Bacillati</taxon>
        <taxon>Bacillota</taxon>
        <taxon>Bacilli</taxon>
        <taxon>Lactobacillales</taxon>
        <taxon>Streptococcaceae</taxon>
        <taxon>Streptococcus</taxon>
    </lineage>
</organism>
<evidence type="ECO:0000313" key="1">
    <source>
        <dbReference type="EMBL" id="CBI12782.1"/>
    </source>
</evidence>